<keyword evidence="2" id="KW-1185">Reference proteome</keyword>
<comment type="caution">
    <text evidence="1">The sequence shown here is derived from an EMBL/GenBank/DDBJ whole genome shotgun (WGS) entry which is preliminary data.</text>
</comment>
<sequence length="34" mass="4139">MTAKGRRYWFGTLPGDGPPDREMRVRYVRVWQKK</sequence>
<evidence type="ECO:0000313" key="1">
    <source>
        <dbReference type="EMBL" id="MBB4078616.1"/>
    </source>
</evidence>
<name>A0A840ECC0_9BACT</name>
<accession>A0A840ECC0</accession>
<dbReference type="EMBL" id="JACIFF010000002">
    <property type="protein sequence ID" value="MBB4078616.1"/>
    <property type="molecule type" value="Genomic_DNA"/>
</dbReference>
<reference evidence="1 2" key="1">
    <citation type="submission" date="2020-08" db="EMBL/GenBank/DDBJ databases">
        <title>Genomic Encyclopedia of Type Strains, Phase IV (KMG-IV): sequencing the most valuable type-strain genomes for metagenomic binning, comparative biology and taxonomic classification.</title>
        <authorList>
            <person name="Goeker M."/>
        </authorList>
    </citation>
    <scope>NUCLEOTIDE SEQUENCE [LARGE SCALE GENOMIC DNA]</scope>
    <source>
        <strain evidence="1 2">DSM 105137</strain>
    </source>
</reference>
<protein>
    <submittedName>
        <fullName evidence="1">Uncharacterized protein</fullName>
    </submittedName>
</protein>
<dbReference type="Proteomes" id="UP000576209">
    <property type="component" value="Unassembled WGS sequence"/>
</dbReference>
<organism evidence="1 2">
    <name type="scientific">Neolewinella aquimaris</name>
    <dbReference type="NCBI Taxonomy" id="1835722"/>
    <lineage>
        <taxon>Bacteria</taxon>
        <taxon>Pseudomonadati</taxon>
        <taxon>Bacteroidota</taxon>
        <taxon>Saprospiria</taxon>
        <taxon>Saprospirales</taxon>
        <taxon>Lewinellaceae</taxon>
        <taxon>Neolewinella</taxon>
    </lineage>
</organism>
<evidence type="ECO:0000313" key="2">
    <source>
        <dbReference type="Proteomes" id="UP000576209"/>
    </source>
</evidence>
<gene>
    <name evidence="1" type="ORF">GGR28_001229</name>
</gene>
<dbReference type="AlphaFoldDB" id="A0A840ECC0"/>
<proteinExistence type="predicted"/>